<reference evidence="2" key="1">
    <citation type="submission" date="2021-06" db="EMBL/GenBank/DDBJ databases">
        <title>Updating the genus Pseudomonas: Description of 43 new species and partition of the Pseudomonas putida group.</title>
        <authorList>
            <person name="Girard L."/>
            <person name="Lood C."/>
            <person name="Vandamme P."/>
            <person name="Rokni-Zadeh H."/>
            <person name="van Noort V."/>
            <person name="Hofte M."/>
            <person name="Lavigne R."/>
            <person name="De Mot R."/>
        </authorList>
    </citation>
    <scope>NUCLEOTIDE SEQUENCE</scope>
    <source>
        <strain evidence="2">CMR12a</strain>
    </source>
</reference>
<sequence>MSRRLLCTALFTAGLCFAAQAQEPLPSVQEVMSENKEKIKNQIEALNYKRKRMVEANMELDSEQAEAFWPIYTRYRNEMDGLNKDSFQLLVEYARAYGSGAVSNEEAAGMIKTYKALHEKQQKVLYRYIDEVAQQMSPKIAMRFLQIEAQLDAAEVLQTGQQVPLLK</sequence>
<keyword evidence="1" id="KW-0732">Signal</keyword>
<organism evidence="2 3">
    <name type="scientific">Pseudomonas sessilinigenes</name>
    <dbReference type="NCBI Taxonomy" id="658629"/>
    <lineage>
        <taxon>Bacteria</taxon>
        <taxon>Pseudomonadati</taxon>
        <taxon>Pseudomonadota</taxon>
        <taxon>Gammaproteobacteria</taxon>
        <taxon>Pseudomonadales</taxon>
        <taxon>Pseudomonadaceae</taxon>
        <taxon>Pseudomonas</taxon>
    </lineage>
</organism>
<evidence type="ECO:0000256" key="1">
    <source>
        <dbReference type="SAM" id="SignalP"/>
    </source>
</evidence>
<keyword evidence="3" id="KW-1185">Reference proteome</keyword>
<dbReference type="EMBL" id="CP077074">
    <property type="protein sequence ID" value="QXH37797.1"/>
    <property type="molecule type" value="Genomic_DNA"/>
</dbReference>
<evidence type="ECO:0000313" key="2">
    <source>
        <dbReference type="EMBL" id="QXH37797.1"/>
    </source>
</evidence>
<feature type="chain" id="PRO_5045737829" evidence="1">
    <location>
        <begin position="22"/>
        <end position="167"/>
    </location>
</feature>
<dbReference type="Gene3D" id="1.20.120.1490">
    <property type="match status" value="1"/>
</dbReference>
<protein>
    <submittedName>
        <fullName evidence="2">Transcriptional regulator</fullName>
    </submittedName>
</protein>
<proteinExistence type="predicted"/>
<evidence type="ECO:0000313" key="3">
    <source>
        <dbReference type="Proteomes" id="UP000693952"/>
    </source>
</evidence>
<accession>A0ABX8MGT5</accession>
<gene>
    <name evidence="2" type="ORF">KSS89_15990</name>
</gene>
<dbReference type="Proteomes" id="UP000693952">
    <property type="component" value="Chromosome"/>
</dbReference>
<feature type="signal peptide" evidence="1">
    <location>
        <begin position="1"/>
        <end position="21"/>
    </location>
</feature>
<dbReference type="RefSeq" id="WP_124346835.1">
    <property type="nucleotide sequence ID" value="NZ_CP027706.1"/>
</dbReference>
<name>A0ABX8MGT5_9PSED</name>